<evidence type="ECO:0000313" key="5">
    <source>
        <dbReference type="WBParaSite" id="Gr19_v10_g6328.t1"/>
    </source>
</evidence>
<keyword evidence="1" id="KW-0472">Membrane</keyword>
<evidence type="ECO:0000259" key="3">
    <source>
        <dbReference type="Pfam" id="PF23003"/>
    </source>
</evidence>
<feature type="transmembrane region" description="Helical" evidence="1">
    <location>
        <begin position="50"/>
        <end position="67"/>
    </location>
</feature>
<evidence type="ECO:0000313" key="4">
    <source>
        <dbReference type="Proteomes" id="UP000887572"/>
    </source>
</evidence>
<name>A0A914I3R2_GLORO</name>
<dbReference type="Proteomes" id="UP000887572">
    <property type="component" value="Unplaced"/>
</dbReference>
<keyword evidence="4" id="KW-1185">Reference proteome</keyword>
<feature type="signal peptide" evidence="2">
    <location>
        <begin position="1"/>
        <end position="18"/>
    </location>
</feature>
<evidence type="ECO:0000256" key="2">
    <source>
        <dbReference type="SAM" id="SignalP"/>
    </source>
</evidence>
<reference evidence="5" key="1">
    <citation type="submission" date="2022-11" db="UniProtKB">
        <authorList>
            <consortium name="WormBaseParasite"/>
        </authorList>
    </citation>
    <scope>IDENTIFICATION</scope>
</reference>
<feature type="domain" description="Abnormal cell migration protein 18-like fibronectin type I" evidence="3">
    <location>
        <begin position="75"/>
        <end position="110"/>
    </location>
</feature>
<protein>
    <submittedName>
        <fullName evidence="5">Secreted protein</fullName>
    </submittedName>
</protein>
<dbReference type="InterPro" id="IPR055119">
    <property type="entry name" value="Mig18_Fn1"/>
</dbReference>
<dbReference type="Pfam" id="PF23003">
    <property type="entry name" value="Fn1_2"/>
    <property type="match status" value="1"/>
</dbReference>
<keyword evidence="1" id="KW-1133">Transmembrane helix</keyword>
<keyword evidence="2" id="KW-0732">Signal</keyword>
<feature type="chain" id="PRO_5037229342" evidence="2">
    <location>
        <begin position="19"/>
        <end position="168"/>
    </location>
</feature>
<accession>A0A914I3R2</accession>
<feature type="transmembrane region" description="Helical" evidence="1">
    <location>
        <begin position="114"/>
        <end position="133"/>
    </location>
</feature>
<proteinExistence type="predicted"/>
<dbReference type="AlphaFoldDB" id="A0A914I3R2"/>
<sequence length="168" mass="19429">MLNFLPFALVFFLRFCGRVPLFPSSNSTAKRKTNEQKKCSSNCKMNRSNVFAVVAILIAILTLFRAVDCRATHGTCIHQGKHYREGEEWIVHRSFVMRCFVHYNHNRWETKSKYFLILFLLLILSVVGCRSLRGDRIPLNGQIRDVYGIWKCVQDAKGSTKLVQQQEG</sequence>
<organism evidence="4 5">
    <name type="scientific">Globodera rostochiensis</name>
    <name type="common">Golden nematode worm</name>
    <name type="synonym">Heterodera rostochiensis</name>
    <dbReference type="NCBI Taxonomy" id="31243"/>
    <lineage>
        <taxon>Eukaryota</taxon>
        <taxon>Metazoa</taxon>
        <taxon>Ecdysozoa</taxon>
        <taxon>Nematoda</taxon>
        <taxon>Chromadorea</taxon>
        <taxon>Rhabditida</taxon>
        <taxon>Tylenchina</taxon>
        <taxon>Tylenchomorpha</taxon>
        <taxon>Tylenchoidea</taxon>
        <taxon>Heteroderidae</taxon>
        <taxon>Heteroderinae</taxon>
        <taxon>Globodera</taxon>
    </lineage>
</organism>
<dbReference type="WBParaSite" id="Gr19_v10_g6328.t1">
    <property type="protein sequence ID" value="Gr19_v10_g6328.t1"/>
    <property type="gene ID" value="Gr19_v10_g6328"/>
</dbReference>
<keyword evidence="1" id="KW-0812">Transmembrane</keyword>
<evidence type="ECO:0000256" key="1">
    <source>
        <dbReference type="SAM" id="Phobius"/>
    </source>
</evidence>